<evidence type="ECO:0000256" key="3">
    <source>
        <dbReference type="ARBA" id="ARBA00022833"/>
    </source>
</evidence>
<gene>
    <name evidence="6" type="ORF">BDW02DRAFT_271599</name>
</gene>
<sequence length="158" mass="18110">MEELYDRYRPTDNIASLHHCRRTIRKSLQSAHKGQGWFAHIGRLLLHAGEDSEAMIAFEQGILSHHGNPTVIHEAVCEMCGIAPIQDRRHVCRVCTDIDLCEACYESYVNGKCVRNCGEHDFLGVPSQTWKTLQSPHVNEAGETLEDWIERLKRKWTV</sequence>
<reference evidence="6" key="1">
    <citation type="submission" date="2020-01" db="EMBL/GenBank/DDBJ databases">
        <authorList>
            <consortium name="DOE Joint Genome Institute"/>
            <person name="Haridas S."/>
            <person name="Albert R."/>
            <person name="Binder M."/>
            <person name="Bloem J."/>
            <person name="Labutti K."/>
            <person name="Salamov A."/>
            <person name="Andreopoulos B."/>
            <person name="Baker S.E."/>
            <person name="Barry K."/>
            <person name="Bills G."/>
            <person name="Bluhm B.H."/>
            <person name="Cannon C."/>
            <person name="Castanera R."/>
            <person name="Culley D.E."/>
            <person name="Daum C."/>
            <person name="Ezra D."/>
            <person name="Gonzalez J.B."/>
            <person name="Henrissat B."/>
            <person name="Kuo A."/>
            <person name="Liang C."/>
            <person name="Lipzen A."/>
            <person name="Lutzoni F."/>
            <person name="Magnuson J."/>
            <person name="Mondo S."/>
            <person name="Nolan M."/>
            <person name="Ohm R."/>
            <person name="Pangilinan J."/>
            <person name="Park H.-J."/>
            <person name="Ramirez L."/>
            <person name="Alfaro M."/>
            <person name="Sun H."/>
            <person name="Tritt A."/>
            <person name="Yoshinaga Y."/>
            <person name="Zwiers L.-H."/>
            <person name="Turgeon B.G."/>
            <person name="Goodwin S.B."/>
            <person name="Spatafora J.W."/>
            <person name="Crous P.W."/>
            <person name="Grigoriev I.V."/>
        </authorList>
    </citation>
    <scope>NUCLEOTIDE SEQUENCE</scope>
    <source>
        <strain evidence="6">P77</strain>
    </source>
</reference>
<keyword evidence="3" id="KW-0862">Zinc</keyword>
<dbReference type="Proteomes" id="UP000800040">
    <property type="component" value="Unassembled WGS sequence"/>
</dbReference>
<dbReference type="EMBL" id="ML975638">
    <property type="protein sequence ID" value="KAF1828166.1"/>
    <property type="molecule type" value="Genomic_DNA"/>
</dbReference>
<dbReference type="InterPro" id="IPR043145">
    <property type="entry name" value="Znf_ZZ_sf"/>
</dbReference>
<dbReference type="Pfam" id="PF00569">
    <property type="entry name" value="ZZ"/>
    <property type="match status" value="1"/>
</dbReference>
<evidence type="ECO:0000313" key="6">
    <source>
        <dbReference type="EMBL" id="KAF1828166.1"/>
    </source>
</evidence>
<dbReference type="PROSITE" id="PS50135">
    <property type="entry name" value="ZF_ZZ_2"/>
    <property type="match status" value="1"/>
</dbReference>
<feature type="domain" description="ZZ-type" evidence="5">
    <location>
        <begin position="72"/>
        <end position="130"/>
    </location>
</feature>
<keyword evidence="7" id="KW-1185">Reference proteome</keyword>
<evidence type="ECO:0000313" key="7">
    <source>
        <dbReference type="Proteomes" id="UP000800040"/>
    </source>
</evidence>
<organism evidence="6 7">
    <name type="scientific">Decorospora gaudefroyi</name>
    <dbReference type="NCBI Taxonomy" id="184978"/>
    <lineage>
        <taxon>Eukaryota</taxon>
        <taxon>Fungi</taxon>
        <taxon>Dikarya</taxon>
        <taxon>Ascomycota</taxon>
        <taxon>Pezizomycotina</taxon>
        <taxon>Dothideomycetes</taxon>
        <taxon>Pleosporomycetidae</taxon>
        <taxon>Pleosporales</taxon>
        <taxon>Pleosporineae</taxon>
        <taxon>Pleosporaceae</taxon>
        <taxon>Decorospora</taxon>
    </lineage>
</organism>
<proteinExistence type="predicted"/>
<evidence type="ECO:0000259" key="5">
    <source>
        <dbReference type="PROSITE" id="PS50135"/>
    </source>
</evidence>
<protein>
    <recommendedName>
        <fullName evidence="5">ZZ-type domain-containing protein</fullName>
    </recommendedName>
</protein>
<keyword evidence="2 4" id="KW-0863">Zinc-finger</keyword>
<evidence type="ECO:0000256" key="4">
    <source>
        <dbReference type="PROSITE-ProRule" id="PRU00228"/>
    </source>
</evidence>
<accession>A0A6A5JX30</accession>
<dbReference type="InterPro" id="IPR000433">
    <property type="entry name" value="Znf_ZZ"/>
</dbReference>
<name>A0A6A5JX30_9PLEO</name>
<dbReference type="OrthoDB" id="448455at2759"/>
<dbReference type="SUPFAM" id="SSF57850">
    <property type="entry name" value="RING/U-box"/>
    <property type="match status" value="1"/>
</dbReference>
<dbReference type="AlphaFoldDB" id="A0A6A5JX30"/>
<evidence type="ECO:0000256" key="2">
    <source>
        <dbReference type="ARBA" id="ARBA00022771"/>
    </source>
</evidence>
<dbReference type="GO" id="GO:0008270">
    <property type="term" value="F:zinc ion binding"/>
    <property type="evidence" value="ECO:0007669"/>
    <property type="project" value="UniProtKB-KW"/>
</dbReference>
<dbReference type="Gene3D" id="3.30.60.90">
    <property type="match status" value="1"/>
</dbReference>
<keyword evidence="1" id="KW-0479">Metal-binding</keyword>
<evidence type="ECO:0000256" key="1">
    <source>
        <dbReference type="ARBA" id="ARBA00022723"/>
    </source>
</evidence>